<evidence type="ECO:0000256" key="6">
    <source>
        <dbReference type="ARBA" id="ARBA00022989"/>
    </source>
</evidence>
<feature type="domain" description="ABC transmembrane type-1" evidence="9">
    <location>
        <begin position="23"/>
        <end position="220"/>
    </location>
</feature>
<name>A0ABU2EQ79_9BURK</name>
<evidence type="ECO:0000256" key="5">
    <source>
        <dbReference type="ARBA" id="ARBA00022692"/>
    </source>
</evidence>
<evidence type="ECO:0000256" key="4">
    <source>
        <dbReference type="ARBA" id="ARBA00022475"/>
    </source>
</evidence>
<dbReference type="PANTHER" id="PTHR30614:SF47">
    <property type="entry name" value="ABC TRANSPORTER PERMEASE"/>
    <property type="match status" value="1"/>
</dbReference>
<dbReference type="InterPro" id="IPR035906">
    <property type="entry name" value="MetI-like_sf"/>
</dbReference>
<dbReference type="PROSITE" id="PS50928">
    <property type="entry name" value="ABC_TM1"/>
    <property type="match status" value="1"/>
</dbReference>
<keyword evidence="6 8" id="KW-1133">Transmembrane helix</keyword>
<feature type="transmembrane region" description="Helical" evidence="8">
    <location>
        <begin position="23"/>
        <end position="45"/>
    </location>
</feature>
<evidence type="ECO:0000256" key="7">
    <source>
        <dbReference type="ARBA" id="ARBA00023136"/>
    </source>
</evidence>
<evidence type="ECO:0000256" key="2">
    <source>
        <dbReference type="ARBA" id="ARBA00010072"/>
    </source>
</evidence>
<reference evidence="10" key="1">
    <citation type="submission" date="2023-09" db="EMBL/GenBank/DDBJ databases">
        <title>Description of first Herbaspirillum huttiense subsp. nephrolepsisexaltata and Herbaspirillum huttiense subsp. lycopersicon.</title>
        <authorList>
            <person name="Poudel M."/>
            <person name="Sharma A."/>
            <person name="Goss E."/>
            <person name="Tapia J.H."/>
            <person name="Harmon C.M."/>
            <person name="Jones J.B."/>
        </authorList>
    </citation>
    <scope>NUCLEOTIDE SEQUENCE</scope>
    <source>
        <strain evidence="10">SE1</strain>
    </source>
</reference>
<dbReference type="Pfam" id="PF00528">
    <property type="entry name" value="BPD_transp_1"/>
    <property type="match status" value="1"/>
</dbReference>
<keyword evidence="11" id="KW-1185">Reference proteome</keyword>
<dbReference type="Gene3D" id="1.10.3720.10">
    <property type="entry name" value="MetI-like"/>
    <property type="match status" value="1"/>
</dbReference>
<keyword evidence="4" id="KW-1003">Cell membrane</keyword>
<dbReference type="CDD" id="cd06261">
    <property type="entry name" value="TM_PBP2"/>
    <property type="match status" value="1"/>
</dbReference>
<dbReference type="RefSeq" id="WP_121037577.1">
    <property type="nucleotide sequence ID" value="NZ_JAVLSJ010000010.1"/>
</dbReference>
<dbReference type="NCBIfam" id="TIGR01726">
    <property type="entry name" value="HEQRo_perm_3TM"/>
    <property type="match status" value="1"/>
</dbReference>
<evidence type="ECO:0000259" key="9">
    <source>
        <dbReference type="PROSITE" id="PS50928"/>
    </source>
</evidence>
<keyword evidence="3 8" id="KW-0813">Transport</keyword>
<protein>
    <submittedName>
        <fullName evidence="10">Amino acid ABC transporter permease</fullName>
    </submittedName>
</protein>
<feature type="transmembrane region" description="Helical" evidence="8">
    <location>
        <begin position="101"/>
        <end position="117"/>
    </location>
</feature>
<dbReference type="InterPro" id="IPR010065">
    <property type="entry name" value="AA_ABC_transptr_permease_3TM"/>
</dbReference>
<evidence type="ECO:0000256" key="1">
    <source>
        <dbReference type="ARBA" id="ARBA00004429"/>
    </source>
</evidence>
<dbReference type="EMBL" id="JAVLSJ010000010">
    <property type="protein sequence ID" value="MDR9850291.1"/>
    <property type="molecule type" value="Genomic_DNA"/>
</dbReference>
<keyword evidence="5 8" id="KW-0812">Transmembrane</keyword>
<evidence type="ECO:0000313" key="10">
    <source>
        <dbReference type="EMBL" id="MDR9850291.1"/>
    </source>
</evidence>
<evidence type="ECO:0000256" key="3">
    <source>
        <dbReference type="ARBA" id="ARBA00022448"/>
    </source>
</evidence>
<dbReference type="PANTHER" id="PTHR30614">
    <property type="entry name" value="MEMBRANE COMPONENT OF AMINO ACID ABC TRANSPORTER"/>
    <property type="match status" value="1"/>
</dbReference>
<organism evidence="10 11">
    <name type="scientific">Herbaspirillum huttiense subsp. lycopersici</name>
    <dbReference type="NCBI Taxonomy" id="3074428"/>
    <lineage>
        <taxon>Bacteria</taxon>
        <taxon>Pseudomonadati</taxon>
        <taxon>Pseudomonadota</taxon>
        <taxon>Betaproteobacteria</taxon>
        <taxon>Burkholderiales</taxon>
        <taxon>Oxalobacteraceae</taxon>
        <taxon>Herbaspirillum</taxon>
    </lineage>
</organism>
<keyword evidence="7 8" id="KW-0472">Membrane</keyword>
<dbReference type="Proteomes" id="UP001246576">
    <property type="component" value="Unassembled WGS sequence"/>
</dbReference>
<feature type="transmembrane region" description="Helical" evidence="8">
    <location>
        <begin position="57"/>
        <end position="81"/>
    </location>
</feature>
<feature type="transmembrane region" description="Helical" evidence="8">
    <location>
        <begin position="202"/>
        <end position="223"/>
    </location>
</feature>
<comment type="caution">
    <text evidence="10">The sequence shown here is derived from an EMBL/GenBank/DDBJ whole genome shotgun (WGS) entry which is preliminary data.</text>
</comment>
<sequence>MNLNLNFAAVLQGQYADLLVKGLLLTLELTVASWLVAMLLGTLLATMRMSGHRLATGIVSCFVAYHRNVPMLVQIMMWYFALPSLLPDEAQMWINQFNGEFLYSVIAIGLCMAAYVSEDIRSGLRAIPAGQFEASRALGLSYLRTMRFVILPQALRIAVPPLINHTVLLFKNTSLAMAIGVAELTYATRQLENYTFRTFEAYLIASVGYLALSLALMAAGEAISRHYKIPGSR</sequence>
<comment type="similarity">
    <text evidence="2">Belongs to the binding-protein-dependent transport system permease family. HisMQ subfamily.</text>
</comment>
<dbReference type="InterPro" id="IPR000515">
    <property type="entry name" value="MetI-like"/>
</dbReference>
<dbReference type="InterPro" id="IPR043429">
    <property type="entry name" value="ArtM/GltK/GlnP/TcyL/YhdX-like"/>
</dbReference>
<dbReference type="SUPFAM" id="SSF161098">
    <property type="entry name" value="MetI-like"/>
    <property type="match status" value="1"/>
</dbReference>
<gene>
    <name evidence="10" type="ORF">RI048_18815</name>
</gene>
<evidence type="ECO:0000256" key="8">
    <source>
        <dbReference type="RuleBase" id="RU363032"/>
    </source>
</evidence>
<accession>A0ABU2EQ79</accession>
<proteinExistence type="inferred from homology"/>
<comment type="subcellular location">
    <subcellularLocation>
        <location evidence="1">Cell inner membrane</location>
        <topology evidence="1">Multi-pass membrane protein</topology>
    </subcellularLocation>
    <subcellularLocation>
        <location evidence="8">Cell membrane</location>
        <topology evidence="8">Multi-pass membrane protein</topology>
    </subcellularLocation>
</comment>
<evidence type="ECO:0000313" key="11">
    <source>
        <dbReference type="Proteomes" id="UP001246576"/>
    </source>
</evidence>